<accession>A0A4R4EGF9</accession>
<evidence type="ECO:0000313" key="2">
    <source>
        <dbReference type="EMBL" id="TCZ78869.1"/>
    </source>
</evidence>
<feature type="transmembrane region" description="Helical" evidence="1">
    <location>
        <begin position="214"/>
        <end position="234"/>
    </location>
</feature>
<keyword evidence="3" id="KW-1185">Reference proteome</keyword>
<protein>
    <submittedName>
        <fullName evidence="2">ABC transporter permease</fullName>
    </submittedName>
</protein>
<dbReference type="AlphaFoldDB" id="A0A4R4EGF9"/>
<dbReference type="OrthoDB" id="4336274at2"/>
<keyword evidence="1" id="KW-0812">Transmembrane</keyword>
<feature type="transmembrane region" description="Helical" evidence="1">
    <location>
        <begin position="20"/>
        <end position="39"/>
    </location>
</feature>
<keyword evidence="1" id="KW-1133">Transmembrane helix</keyword>
<keyword evidence="1" id="KW-0472">Membrane</keyword>
<sequence length="244" mass="27403">MLTLVKMEVLKLKRSNIFRIALLILLLLTGIIVMQGSMLHNGVRFFDSPGWLLEGALSWGTFYIFPAIFSLLGTYMISREFQDGTMKILQTIPVDMNKLIKAKLFTSCIMSIILSITLFILILISEMILHVHQLSIDLILGYFIQYLLQGIGIFIAITPIIALTAIFQKSYLLSIVFAIIYSFMGIFAASSKLHSIYPISAVFVFSGAYPVTGMAYWLSCLSLLATLAIALMMLKRIGVYKEKF</sequence>
<feature type="transmembrane region" description="Helical" evidence="1">
    <location>
        <begin position="59"/>
        <end position="77"/>
    </location>
</feature>
<evidence type="ECO:0000313" key="3">
    <source>
        <dbReference type="Proteomes" id="UP000295418"/>
    </source>
</evidence>
<reference evidence="2 3" key="1">
    <citation type="submission" date="2019-03" db="EMBL/GenBank/DDBJ databases">
        <authorList>
            <person name="Kim M.K.M."/>
        </authorList>
    </citation>
    <scope>NUCLEOTIDE SEQUENCE [LARGE SCALE GENOMIC DNA]</scope>
    <source>
        <strain evidence="2 3">18JY21-1</strain>
    </source>
</reference>
<gene>
    <name evidence="2" type="ORF">E0485_07300</name>
</gene>
<name>A0A4R4EGF9_9BACL</name>
<dbReference type="EMBL" id="SKFG01000004">
    <property type="protein sequence ID" value="TCZ78869.1"/>
    <property type="molecule type" value="Genomic_DNA"/>
</dbReference>
<comment type="caution">
    <text evidence="2">The sequence shown here is derived from an EMBL/GenBank/DDBJ whole genome shotgun (WGS) entry which is preliminary data.</text>
</comment>
<organism evidence="2 3">
    <name type="scientific">Paenibacillus albiflavus</name>
    <dbReference type="NCBI Taxonomy" id="2545760"/>
    <lineage>
        <taxon>Bacteria</taxon>
        <taxon>Bacillati</taxon>
        <taxon>Bacillota</taxon>
        <taxon>Bacilli</taxon>
        <taxon>Bacillales</taxon>
        <taxon>Paenibacillaceae</taxon>
        <taxon>Paenibacillus</taxon>
    </lineage>
</organism>
<feature type="transmembrane region" description="Helical" evidence="1">
    <location>
        <begin position="104"/>
        <end position="124"/>
    </location>
</feature>
<proteinExistence type="predicted"/>
<dbReference type="RefSeq" id="WP_132417319.1">
    <property type="nucleotide sequence ID" value="NZ_SKFG01000004.1"/>
</dbReference>
<feature type="transmembrane region" description="Helical" evidence="1">
    <location>
        <begin position="144"/>
        <end position="164"/>
    </location>
</feature>
<feature type="transmembrane region" description="Helical" evidence="1">
    <location>
        <begin position="171"/>
        <end position="194"/>
    </location>
</feature>
<dbReference type="Pfam" id="PF12730">
    <property type="entry name" value="ABC2_membrane_4"/>
    <property type="match status" value="1"/>
</dbReference>
<dbReference type="Proteomes" id="UP000295418">
    <property type="component" value="Unassembled WGS sequence"/>
</dbReference>
<evidence type="ECO:0000256" key="1">
    <source>
        <dbReference type="SAM" id="Phobius"/>
    </source>
</evidence>